<organism evidence="4 5">
    <name type="scientific">Acetobacteroides hydrogenigenes</name>
    <dbReference type="NCBI Taxonomy" id="979970"/>
    <lineage>
        <taxon>Bacteria</taxon>
        <taxon>Pseudomonadati</taxon>
        <taxon>Bacteroidota</taxon>
        <taxon>Bacteroidia</taxon>
        <taxon>Bacteroidales</taxon>
        <taxon>Rikenellaceae</taxon>
        <taxon>Acetobacteroides</taxon>
    </lineage>
</organism>
<evidence type="ECO:0000256" key="1">
    <source>
        <dbReference type="SAM" id="SignalP"/>
    </source>
</evidence>
<protein>
    <submittedName>
        <fullName evidence="4">Putative secreted protein (Por secretion system target)</fullName>
    </submittedName>
</protein>
<feature type="signal peptide" evidence="1">
    <location>
        <begin position="1"/>
        <end position="20"/>
    </location>
</feature>
<evidence type="ECO:0000313" key="4">
    <source>
        <dbReference type="EMBL" id="TCN63023.1"/>
    </source>
</evidence>
<name>A0A4R2E537_9BACT</name>
<evidence type="ECO:0000259" key="3">
    <source>
        <dbReference type="Pfam" id="PF18962"/>
    </source>
</evidence>
<feature type="chain" id="PRO_5020566617" evidence="1">
    <location>
        <begin position="21"/>
        <end position="1099"/>
    </location>
</feature>
<dbReference type="InterPro" id="IPR043772">
    <property type="entry name" value="MBG_3"/>
</dbReference>
<comment type="caution">
    <text evidence="4">The sequence shown here is derived from an EMBL/GenBank/DDBJ whole genome shotgun (WGS) entry which is preliminary data.</text>
</comment>
<dbReference type="OrthoDB" id="355609at2"/>
<feature type="domain" description="MBG" evidence="2">
    <location>
        <begin position="428"/>
        <end position="468"/>
    </location>
</feature>
<dbReference type="Proteomes" id="UP000294830">
    <property type="component" value="Unassembled WGS sequence"/>
</dbReference>
<dbReference type="Pfam" id="PF18962">
    <property type="entry name" value="Por_Secre_tail"/>
    <property type="match status" value="1"/>
</dbReference>
<dbReference type="NCBIfam" id="TIGR04183">
    <property type="entry name" value="Por_Secre_tail"/>
    <property type="match status" value="1"/>
</dbReference>
<keyword evidence="5" id="KW-1185">Reference proteome</keyword>
<dbReference type="Pfam" id="PF18887">
    <property type="entry name" value="MBG_3"/>
    <property type="match status" value="2"/>
</dbReference>
<gene>
    <name evidence="4" type="ORF">CLV25_1161</name>
</gene>
<accession>A0A4R2E537</accession>
<evidence type="ECO:0000259" key="2">
    <source>
        <dbReference type="Pfam" id="PF18887"/>
    </source>
</evidence>
<feature type="domain" description="Secretion system C-terminal sorting" evidence="3">
    <location>
        <begin position="1024"/>
        <end position="1098"/>
    </location>
</feature>
<evidence type="ECO:0000313" key="5">
    <source>
        <dbReference type="Proteomes" id="UP000294830"/>
    </source>
</evidence>
<feature type="domain" description="MBG" evidence="2">
    <location>
        <begin position="653"/>
        <end position="701"/>
    </location>
</feature>
<proteinExistence type="predicted"/>
<dbReference type="EMBL" id="SLWB01000016">
    <property type="protein sequence ID" value="TCN63023.1"/>
    <property type="molecule type" value="Genomic_DNA"/>
</dbReference>
<sequence>MKKKLLFLVFFLAILQSGMAQTPVQLDAFKKSSTLFSSKYYKDNVWDVQRSPANATAGTPWRLSGFAAPYDAKTGGFIDWGTTKNRYLSFDLVTSATGSYTDDVMNSGNKFNIVLKLYEANGTYVKDICSLGTFMGFGNKGFLFNQDNFYGTFFANDSYTAGGEVTYTPVTGKLTKLSELKDYKYSPQLLTKPAVTTTTFTYNGTPQGLSIPANAAYTVSGASATDVGNYTATITLNDKVKYTWSDGTTDDVTIAWSIIKGTYNMTTAKWDYTAPFTYDGNPKSVTLTGLPIGVTVQSYTGNSATTPGSYSASATLAYDAANYNAPAPIASLNWEIINTTVIKPTVATTAFTYNGTPQGLSIPENAAYTVHGASATDVNNYTATITLKDKVKYTWADGTTDDVTIAWSIIKGTYNMTTAKWDYTAPFTYDGNPKSVTLTGLPSGVTVQSYYGNSFTNAGKYLAEAGLSYDKTNYNAPTPIAALKWQIDRASINKPTVATTTFTYNGTSQGVTIPENVTYTVSGAASATNAGSYTATVALKDKANYQWSDGTTDDVNISWNISPIGVAKPTIATSTFTFNSNTQGVTIPANTAYTVSGASATDAGRYTATVALNDKTNYEWSDGTTDNINISWSIAKASFDMSNAKWDYTAPFTYNGTSKSVTLTGLPVGVTVQNYTGNSATNAGTYTASATLTYDAANYNAPTPIAPLTWEISKAMVNMPTVTTTAFTYNGSSQGVSIPENAAYTVTATTSATDAGSYTATVALNNKANYQWNDGTTGDINISWSISAIGVAKPTVTTTSFTYNSNPQGISIPENTAYTISGVASATNAGSYTATVVLKDKANYQWNDGTTGDISINWNIAKASYDMSSTKWNYTTPIPFDGTQKTVAVTGLPSGVTVKSYLGNTATTVGIYTASATFAYDEVNYNEPTIASLSWEIEKTFSNLSIIKLWNNVLAVSNGDKYEEIRNATFRWYRNGTLLSGSLQYLRFDGAIPAGEYKVEITTKDGFTITVTLTVAAAAAVKAYPNPLMAGTTLTIETGEERSANEQVQVYNLLGTPVRAAVNRETNGYRISGLNASGTYLIRIAKPGETPTSIKVIVK</sequence>
<dbReference type="InterPro" id="IPR026444">
    <property type="entry name" value="Secre_tail"/>
</dbReference>
<dbReference type="RefSeq" id="WP_131840192.1">
    <property type="nucleotide sequence ID" value="NZ_SLWB01000016.1"/>
</dbReference>
<dbReference type="AlphaFoldDB" id="A0A4R2E537"/>
<reference evidence="4 5" key="1">
    <citation type="submission" date="2019-03" db="EMBL/GenBank/DDBJ databases">
        <title>Genomic Encyclopedia of Archaeal and Bacterial Type Strains, Phase II (KMG-II): from individual species to whole genera.</title>
        <authorList>
            <person name="Goeker M."/>
        </authorList>
    </citation>
    <scope>NUCLEOTIDE SEQUENCE [LARGE SCALE GENOMIC DNA]</scope>
    <source>
        <strain evidence="4 5">RL-C</strain>
    </source>
</reference>
<keyword evidence="1" id="KW-0732">Signal</keyword>